<evidence type="ECO:0000256" key="8">
    <source>
        <dbReference type="ARBA" id="ARBA00024040"/>
    </source>
</evidence>
<gene>
    <name evidence="13" type="ORF">L484_002982</name>
</gene>
<dbReference type="Gene3D" id="1.10.10.60">
    <property type="entry name" value="Homeodomain-like"/>
    <property type="match status" value="1"/>
</dbReference>
<dbReference type="PANTHER" id="PTHR46998:SF2">
    <property type="entry name" value="WUSCHEL-RELATED HOMEOBOX 11"/>
    <property type="match status" value="1"/>
</dbReference>
<dbReference type="SUPFAM" id="SSF46689">
    <property type="entry name" value="Homeodomain-like"/>
    <property type="match status" value="1"/>
</dbReference>
<dbReference type="STRING" id="981085.W9SDT3"/>
<keyword evidence="4 9" id="KW-0238">DNA-binding</keyword>
<evidence type="ECO:0000256" key="10">
    <source>
        <dbReference type="RuleBase" id="RU000682"/>
    </source>
</evidence>
<comment type="subcellular location">
    <subcellularLocation>
        <location evidence="1 9 10">Nucleus</location>
    </subcellularLocation>
</comment>
<dbReference type="Pfam" id="PF00046">
    <property type="entry name" value="Homeodomain"/>
    <property type="match status" value="1"/>
</dbReference>
<evidence type="ECO:0000256" key="5">
    <source>
        <dbReference type="ARBA" id="ARBA00023155"/>
    </source>
</evidence>
<keyword evidence="5 9" id="KW-0371">Homeobox</keyword>
<dbReference type="SMART" id="SM00389">
    <property type="entry name" value="HOX"/>
    <property type="match status" value="1"/>
</dbReference>
<dbReference type="OrthoDB" id="670226at2759"/>
<keyword evidence="2" id="KW-0217">Developmental protein</keyword>
<evidence type="ECO:0000256" key="7">
    <source>
        <dbReference type="ARBA" id="ARBA00023242"/>
    </source>
</evidence>
<evidence type="ECO:0000256" key="9">
    <source>
        <dbReference type="PROSITE-ProRule" id="PRU00108"/>
    </source>
</evidence>
<dbReference type="GO" id="GO:0003677">
    <property type="term" value="F:DNA binding"/>
    <property type="evidence" value="ECO:0007669"/>
    <property type="project" value="UniProtKB-UniRule"/>
</dbReference>
<evidence type="ECO:0000256" key="6">
    <source>
        <dbReference type="ARBA" id="ARBA00023163"/>
    </source>
</evidence>
<dbReference type="PROSITE" id="PS50071">
    <property type="entry name" value="HOMEOBOX_2"/>
    <property type="match status" value="1"/>
</dbReference>
<dbReference type="SMR" id="W9SDT3"/>
<dbReference type="InterPro" id="IPR009057">
    <property type="entry name" value="Homeodomain-like_sf"/>
</dbReference>
<dbReference type="EMBL" id="KE619693">
    <property type="protein sequence ID" value="EXC36166.1"/>
    <property type="molecule type" value="Genomic_DNA"/>
</dbReference>
<feature type="region of interest" description="Disordered" evidence="11">
    <location>
        <begin position="1"/>
        <end position="36"/>
    </location>
</feature>
<reference evidence="14" key="1">
    <citation type="submission" date="2013-01" db="EMBL/GenBank/DDBJ databases">
        <title>Draft Genome Sequence of a Mulberry Tree, Morus notabilis C.K. Schneid.</title>
        <authorList>
            <person name="He N."/>
            <person name="Zhao S."/>
        </authorList>
    </citation>
    <scope>NUCLEOTIDE SEQUENCE</scope>
</reference>
<evidence type="ECO:0000313" key="13">
    <source>
        <dbReference type="EMBL" id="EXC36166.1"/>
    </source>
</evidence>
<dbReference type="GO" id="GO:0003700">
    <property type="term" value="F:DNA-binding transcription factor activity"/>
    <property type="evidence" value="ECO:0007669"/>
    <property type="project" value="InterPro"/>
</dbReference>
<evidence type="ECO:0000256" key="2">
    <source>
        <dbReference type="ARBA" id="ARBA00022473"/>
    </source>
</evidence>
<dbReference type="Proteomes" id="UP000030645">
    <property type="component" value="Unassembled WGS sequence"/>
</dbReference>
<dbReference type="KEGG" id="mnt:21386535"/>
<sequence>MEDHHHPQSQDPNSPTNGSDKSNSNTEPAVRSRWTPKPEQILILESIFNSGMVNPPKDETVRIRKLLEKFGPVGDANVFYWFQNRRSRSRRRQRQMQANLEVQQRNQAQVIGGTIQYESNNSTTSTQAMAAYLAAPAPFVCSPPPYNNLAGSSSSSSSSCGVLADHHDHHHGVDYNTNFFQVSGQMGFPQIEQSSPVTSALYPPDSSNMHFQSGFITVFINGVPTEVPKGIIDLKPMFGQDVILVHSSGVPLPTNEFGILMQSMQPGESYFLVSNPSITTHTHTHKTLPKFFKFL</sequence>
<keyword evidence="14" id="KW-1185">Reference proteome</keyword>
<protein>
    <submittedName>
        <fullName evidence="13">WUSCHEL-related homeobox 11</fullName>
    </submittedName>
</protein>
<feature type="compositionally biased region" description="Polar residues" evidence="11">
    <location>
        <begin position="9"/>
        <end position="27"/>
    </location>
</feature>
<dbReference type="FunFam" id="1.10.10.60:FF:000118">
    <property type="entry name" value="WUSCHEL-related homeobox 11"/>
    <property type="match status" value="1"/>
</dbReference>
<evidence type="ECO:0000313" key="14">
    <source>
        <dbReference type="Proteomes" id="UP000030645"/>
    </source>
</evidence>
<keyword evidence="3" id="KW-0805">Transcription regulation</keyword>
<keyword evidence="7 9" id="KW-0539">Nucleus</keyword>
<dbReference type="AlphaFoldDB" id="W9SDT3"/>
<keyword evidence="6" id="KW-0804">Transcription</keyword>
<evidence type="ECO:0000259" key="12">
    <source>
        <dbReference type="PROSITE" id="PS50071"/>
    </source>
</evidence>
<dbReference type="InterPro" id="IPR001356">
    <property type="entry name" value="HD"/>
</dbReference>
<feature type="DNA-binding region" description="Homeobox" evidence="9">
    <location>
        <begin position="29"/>
        <end position="93"/>
    </location>
</feature>
<dbReference type="InterPro" id="IPR044558">
    <property type="entry name" value="WOX11-like"/>
</dbReference>
<name>W9SDT3_9ROSA</name>
<evidence type="ECO:0000256" key="4">
    <source>
        <dbReference type="ARBA" id="ARBA00023125"/>
    </source>
</evidence>
<accession>W9SDT3</accession>
<feature type="domain" description="Homeobox" evidence="12">
    <location>
        <begin position="27"/>
        <end position="92"/>
    </location>
</feature>
<evidence type="ECO:0000256" key="1">
    <source>
        <dbReference type="ARBA" id="ARBA00004123"/>
    </source>
</evidence>
<comment type="similarity">
    <text evidence="8">Belongs to the WUS homeobox family.</text>
</comment>
<dbReference type="PANTHER" id="PTHR46998">
    <property type="entry name" value="WUSCHEL-RELATED HOMEOBOX 11"/>
    <property type="match status" value="1"/>
</dbReference>
<proteinExistence type="inferred from homology"/>
<dbReference type="GO" id="GO:0048830">
    <property type="term" value="P:adventitious root development"/>
    <property type="evidence" value="ECO:0007669"/>
    <property type="project" value="InterPro"/>
</dbReference>
<dbReference type="eggNOG" id="ENOG502QUIQ">
    <property type="taxonomic scope" value="Eukaryota"/>
</dbReference>
<organism evidence="13 14">
    <name type="scientific">Morus notabilis</name>
    <dbReference type="NCBI Taxonomy" id="981085"/>
    <lineage>
        <taxon>Eukaryota</taxon>
        <taxon>Viridiplantae</taxon>
        <taxon>Streptophyta</taxon>
        <taxon>Embryophyta</taxon>
        <taxon>Tracheophyta</taxon>
        <taxon>Spermatophyta</taxon>
        <taxon>Magnoliopsida</taxon>
        <taxon>eudicotyledons</taxon>
        <taxon>Gunneridae</taxon>
        <taxon>Pentapetalae</taxon>
        <taxon>rosids</taxon>
        <taxon>fabids</taxon>
        <taxon>Rosales</taxon>
        <taxon>Moraceae</taxon>
        <taxon>Moreae</taxon>
        <taxon>Morus</taxon>
    </lineage>
</organism>
<dbReference type="GO" id="GO:0005634">
    <property type="term" value="C:nucleus"/>
    <property type="evidence" value="ECO:0007669"/>
    <property type="project" value="UniProtKB-SubCell"/>
</dbReference>
<evidence type="ECO:0000256" key="11">
    <source>
        <dbReference type="SAM" id="MobiDB-lite"/>
    </source>
</evidence>
<evidence type="ECO:0000256" key="3">
    <source>
        <dbReference type="ARBA" id="ARBA00023015"/>
    </source>
</evidence>